<proteinExistence type="predicted"/>
<dbReference type="Proteomes" id="UP001217089">
    <property type="component" value="Unassembled WGS sequence"/>
</dbReference>
<organism evidence="2 3">
    <name type="scientific">Tegillarca granosa</name>
    <name type="common">Malaysian cockle</name>
    <name type="synonym">Anadara granosa</name>
    <dbReference type="NCBI Taxonomy" id="220873"/>
    <lineage>
        <taxon>Eukaryota</taxon>
        <taxon>Metazoa</taxon>
        <taxon>Spiralia</taxon>
        <taxon>Lophotrochozoa</taxon>
        <taxon>Mollusca</taxon>
        <taxon>Bivalvia</taxon>
        <taxon>Autobranchia</taxon>
        <taxon>Pteriomorphia</taxon>
        <taxon>Arcoida</taxon>
        <taxon>Arcoidea</taxon>
        <taxon>Arcidae</taxon>
        <taxon>Tegillarca</taxon>
    </lineage>
</organism>
<reference evidence="2 3" key="1">
    <citation type="submission" date="2022-12" db="EMBL/GenBank/DDBJ databases">
        <title>Chromosome-level genome of Tegillarca granosa.</title>
        <authorList>
            <person name="Kim J."/>
        </authorList>
    </citation>
    <scope>NUCLEOTIDE SEQUENCE [LARGE SCALE GENOMIC DNA]</scope>
    <source>
        <strain evidence="2">Teg-2019</strain>
        <tissue evidence="2">Adductor muscle</tissue>
    </source>
</reference>
<dbReference type="InterPro" id="IPR014756">
    <property type="entry name" value="Ig_E-set"/>
</dbReference>
<protein>
    <submittedName>
        <fullName evidence="2">Uncharacterized protein</fullName>
    </submittedName>
</protein>
<comment type="caution">
    <text evidence="2">The sequence shown here is derived from an EMBL/GenBank/DDBJ whole genome shotgun (WGS) entry which is preliminary data.</text>
</comment>
<dbReference type="Gene3D" id="2.60.40.10">
    <property type="entry name" value="Immunoglobulins"/>
    <property type="match status" value="1"/>
</dbReference>
<keyword evidence="3" id="KW-1185">Reference proteome</keyword>
<dbReference type="Gene3D" id="3.90.260.10">
    <property type="entry name" value="Transglutaminase-like"/>
    <property type="match status" value="1"/>
</dbReference>
<accession>A0ABQ9E533</accession>
<name>A0ABQ9E533_TEGGR</name>
<dbReference type="InterPro" id="IPR036985">
    <property type="entry name" value="Transglutaminase-like_sf"/>
</dbReference>
<dbReference type="EMBL" id="JARBDR010000921">
    <property type="protein sequence ID" value="KAJ8298856.1"/>
    <property type="molecule type" value="Genomic_DNA"/>
</dbReference>
<evidence type="ECO:0000313" key="3">
    <source>
        <dbReference type="Proteomes" id="UP001217089"/>
    </source>
</evidence>
<sequence length="223" mass="26517">MSISLILCLFIYLFIYHLFFLTIFNTCNRFCHYYYLYYINMLILMLKNKQHFREIFLKRLKVLLCLSKTVSEHFQITRNQPSIQNGTYVEFYLNQEAKGPWHANIAKKLSFNEYVIGITVPPFCIPSGWKLTIKNTTLSNGREKTEVLDKAGPIYIIFNPWCKDDDVYFPDGNLLEEYVENDSGAIFIGNYKQIGAKPWFFGQVRIMMFYLTYFNQNFKYTTM</sequence>
<dbReference type="InterPro" id="IPR013783">
    <property type="entry name" value="Ig-like_fold"/>
</dbReference>
<gene>
    <name evidence="2" type="ORF">KUTeg_022916</name>
</gene>
<keyword evidence="1" id="KW-0472">Membrane</keyword>
<dbReference type="SUPFAM" id="SSF81296">
    <property type="entry name" value="E set domains"/>
    <property type="match status" value="1"/>
</dbReference>
<evidence type="ECO:0000256" key="1">
    <source>
        <dbReference type="SAM" id="Phobius"/>
    </source>
</evidence>
<dbReference type="PANTHER" id="PTHR11590">
    <property type="entry name" value="PROTEIN-GLUTAMINE GAMMA-GLUTAMYLTRANSFERASE"/>
    <property type="match status" value="1"/>
</dbReference>
<feature type="transmembrane region" description="Helical" evidence="1">
    <location>
        <begin position="7"/>
        <end position="26"/>
    </location>
</feature>
<dbReference type="PANTHER" id="PTHR11590:SF40">
    <property type="entry name" value="HEMOCYTE PROTEIN-GLUTAMINE GAMMA-GLUTAMYLTRANSFERASE-LIKE PROTEIN"/>
    <property type="match status" value="1"/>
</dbReference>
<keyword evidence="1" id="KW-0812">Transmembrane</keyword>
<feature type="transmembrane region" description="Helical" evidence="1">
    <location>
        <begin position="32"/>
        <end position="48"/>
    </location>
</feature>
<dbReference type="InterPro" id="IPR050779">
    <property type="entry name" value="Transglutaminase"/>
</dbReference>
<keyword evidence="1" id="KW-1133">Transmembrane helix</keyword>
<evidence type="ECO:0000313" key="2">
    <source>
        <dbReference type="EMBL" id="KAJ8298856.1"/>
    </source>
</evidence>